<feature type="transmembrane region" description="Helical" evidence="7">
    <location>
        <begin position="629"/>
        <end position="654"/>
    </location>
</feature>
<feature type="transmembrane region" description="Helical" evidence="7">
    <location>
        <begin position="703"/>
        <end position="722"/>
    </location>
</feature>
<evidence type="ECO:0000256" key="1">
    <source>
        <dbReference type="ARBA" id="ARBA00004141"/>
    </source>
</evidence>
<dbReference type="RefSeq" id="XP_052751455.1">
    <property type="nucleotide sequence ID" value="XM_052895495.1"/>
</dbReference>
<evidence type="ECO:0000259" key="9">
    <source>
        <dbReference type="PROSITE" id="PS50221"/>
    </source>
</evidence>
<name>A0ABM3MJZ5_GALME</name>
<evidence type="ECO:0000259" key="10">
    <source>
        <dbReference type="PROSITE" id="PS50261"/>
    </source>
</evidence>
<keyword evidence="2 7" id="KW-0812">Transmembrane</keyword>
<organism evidence="11 12">
    <name type="scientific">Galleria mellonella</name>
    <name type="common">Greater wax moth</name>
    <dbReference type="NCBI Taxonomy" id="7137"/>
    <lineage>
        <taxon>Eukaryota</taxon>
        <taxon>Metazoa</taxon>
        <taxon>Ecdysozoa</taxon>
        <taxon>Arthropoda</taxon>
        <taxon>Hexapoda</taxon>
        <taxon>Insecta</taxon>
        <taxon>Pterygota</taxon>
        <taxon>Neoptera</taxon>
        <taxon>Endopterygota</taxon>
        <taxon>Lepidoptera</taxon>
        <taxon>Glossata</taxon>
        <taxon>Ditrysia</taxon>
        <taxon>Pyraloidea</taxon>
        <taxon>Pyralidae</taxon>
        <taxon>Galleriinae</taxon>
        <taxon>Galleria</taxon>
    </lineage>
</organism>
<dbReference type="Gene3D" id="1.20.1070.10">
    <property type="entry name" value="Rhodopsin 7-helix transmembrane proteins"/>
    <property type="match status" value="1"/>
</dbReference>
<keyword evidence="4 7" id="KW-0472">Membrane</keyword>
<feature type="chain" id="PRO_5047158130" evidence="8">
    <location>
        <begin position="24"/>
        <end position="753"/>
    </location>
</feature>
<reference evidence="12" key="1">
    <citation type="submission" date="2025-08" db="UniProtKB">
        <authorList>
            <consortium name="RefSeq"/>
        </authorList>
    </citation>
    <scope>IDENTIFICATION</scope>
    <source>
        <tissue evidence="12">Whole larvae</tissue>
    </source>
</reference>
<dbReference type="Proteomes" id="UP001652740">
    <property type="component" value="Unplaced"/>
</dbReference>
<feature type="transmembrane region" description="Helical" evidence="7">
    <location>
        <begin position="675"/>
        <end position="697"/>
    </location>
</feature>
<dbReference type="Pfam" id="PF00002">
    <property type="entry name" value="7tm_2"/>
    <property type="match status" value="1"/>
</dbReference>
<proteinExistence type="predicted"/>
<dbReference type="InterPro" id="IPR000832">
    <property type="entry name" value="GPCR_2_secretin-like"/>
</dbReference>
<evidence type="ECO:0000256" key="5">
    <source>
        <dbReference type="ARBA" id="ARBA00023157"/>
    </source>
</evidence>
<dbReference type="InterPro" id="IPR046338">
    <property type="entry name" value="GAIN_dom_sf"/>
</dbReference>
<evidence type="ECO:0000313" key="12">
    <source>
        <dbReference type="RefSeq" id="XP_052751455.1"/>
    </source>
</evidence>
<feature type="transmembrane region" description="Helical" evidence="7">
    <location>
        <begin position="514"/>
        <end position="533"/>
    </location>
</feature>
<feature type="compositionally biased region" description="Acidic residues" evidence="6">
    <location>
        <begin position="112"/>
        <end position="125"/>
    </location>
</feature>
<dbReference type="PRINTS" id="PR00249">
    <property type="entry name" value="GPCRSECRETIN"/>
</dbReference>
<feature type="compositionally biased region" description="Low complexity" evidence="6">
    <location>
        <begin position="205"/>
        <end position="216"/>
    </location>
</feature>
<dbReference type="PANTHER" id="PTHR45692">
    <property type="entry name" value="G_PROTEIN_RECEP_F2_4 DOMAIN-CONTAINING PROTEIN"/>
    <property type="match status" value="1"/>
</dbReference>
<evidence type="ECO:0000313" key="11">
    <source>
        <dbReference type="Proteomes" id="UP001652740"/>
    </source>
</evidence>
<evidence type="ECO:0000256" key="6">
    <source>
        <dbReference type="SAM" id="MobiDB-lite"/>
    </source>
</evidence>
<feature type="domain" description="GAIN-B" evidence="9">
    <location>
        <begin position="325"/>
        <end position="470"/>
    </location>
</feature>
<dbReference type="InterPro" id="IPR017981">
    <property type="entry name" value="GPCR_2-like_7TM"/>
</dbReference>
<evidence type="ECO:0000256" key="3">
    <source>
        <dbReference type="ARBA" id="ARBA00022989"/>
    </source>
</evidence>
<sequence>MQTLRIFYYILIFMFTLRNKTNAEEHRTQNKSCTIGFGIVDDCVIDNTLSDHVSSPDVKHNELGSEEYYYIIVKNDDLDDAVRSNVSSHDLLDSETDTNTGSRESVERIETDELYTTEIPTETDEPTTATTEATTTEASSEETDEPTTVTTEATTTEASSEETDETTTVTTEATTTEASSEETDEPTTVTTEATTTEASSEETNTETTAPISTTPTPEDKIDQILEDIHEILQNGTDLTIDDISDVFEQVNDLLDINDDVTFPGELLDLLDTLGSKIQLNGEPNGTVIGENLALLMADASSDNPVKGLRLKDGSSGTRNSFVKDSFEFLSDDDNSNHLDADLSEAIVYLPDSVANSTRRISFVVFRDGQAFDHKNPHVFVNSRVLSVNVENLTQFDQNEVVTIHLKPSRTPERSMNRSCGYWIFLDENTGYWSQEGCTFIQSSNLALLDTCKCNSLGRFAEIFTLRPTFSKSNENALKAISITGSSLSIIGAIFIVLTAMLFNSWRTNFANQIWLQLNIALFILSVCFLVVVSVRYVEYSVSCLLTGIVLHYSVVATFCWILVAVIKAYRDSVVPLSSRISHKMSIASGFSWGTPIVLIAIYLLVAKEPYVGRFEDMTPSGSFCYPSGIGLWLSVYTPMAIVLLVNVILFFYIVGFASRSTHIQNVEHAHKAIRYARVGFALVIIFGLAWIFGLFAYNIVAAYIFTITVTLKCFILFLFIVCGDKETRELWLCKLNLKPGPTHQYSRRFTPPY</sequence>
<protein>
    <submittedName>
        <fullName evidence="12">Adhesion G-protein coupled receptor G2-like</fullName>
    </submittedName>
</protein>
<feature type="compositionally biased region" description="Low complexity" evidence="6">
    <location>
        <begin position="146"/>
        <end position="158"/>
    </location>
</feature>
<dbReference type="InterPro" id="IPR057244">
    <property type="entry name" value="GAIN_B"/>
</dbReference>
<keyword evidence="11" id="KW-1185">Reference proteome</keyword>
<evidence type="ECO:0000256" key="8">
    <source>
        <dbReference type="SAM" id="SignalP"/>
    </source>
</evidence>
<feature type="compositionally biased region" description="Low complexity" evidence="6">
    <location>
        <begin position="126"/>
        <end position="138"/>
    </location>
</feature>
<feature type="transmembrane region" description="Helical" evidence="7">
    <location>
        <begin position="479"/>
        <end position="502"/>
    </location>
</feature>
<keyword evidence="5" id="KW-1015">Disulfide bond</keyword>
<feature type="compositionally biased region" description="Low complexity" evidence="6">
    <location>
        <begin position="166"/>
        <end position="178"/>
    </location>
</feature>
<accession>A0ABM3MJZ5</accession>
<gene>
    <name evidence="12" type="primary">LOC128199958</name>
</gene>
<dbReference type="Gene3D" id="2.60.220.50">
    <property type="match status" value="1"/>
</dbReference>
<dbReference type="InterPro" id="IPR000203">
    <property type="entry name" value="GPS"/>
</dbReference>
<dbReference type="GeneID" id="128199958"/>
<evidence type="ECO:0000256" key="2">
    <source>
        <dbReference type="ARBA" id="ARBA00022692"/>
    </source>
</evidence>
<feature type="signal peptide" evidence="8">
    <location>
        <begin position="1"/>
        <end position="23"/>
    </location>
</feature>
<feature type="transmembrane region" description="Helical" evidence="7">
    <location>
        <begin position="586"/>
        <end position="605"/>
    </location>
</feature>
<keyword evidence="8" id="KW-0732">Signal</keyword>
<dbReference type="Pfam" id="PF01825">
    <property type="entry name" value="GPS"/>
    <property type="match status" value="1"/>
</dbReference>
<dbReference type="PANTHER" id="PTHR45692:SF1">
    <property type="entry name" value="G-PROTEIN COUPLED RECEPTORS FAMILY 2 PROFILE 2 DOMAIN-CONTAINING PROTEIN"/>
    <property type="match status" value="1"/>
</dbReference>
<comment type="subcellular location">
    <subcellularLocation>
        <location evidence="1">Membrane</location>
        <topology evidence="1">Multi-pass membrane protein</topology>
    </subcellularLocation>
</comment>
<evidence type="ECO:0000256" key="4">
    <source>
        <dbReference type="ARBA" id="ARBA00023136"/>
    </source>
</evidence>
<dbReference type="PROSITE" id="PS50261">
    <property type="entry name" value="G_PROTEIN_RECEP_F2_4"/>
    <property type="match status" value="1"/>
</dbReference>
<feature type="compositionally biased region" description="Low complexity" evidence="6">
    <location>
        <begin position="186"/>
        <end position="198"/>
    </location>
</feature>
<feature type="transmembrane region" description="Helical" evidence="7">
    <location>
        <begin position="539"/>
        <end position="565"/>
    </location>
</feature>
<dbReference type="PROSITE" id="PS50221">
    <property type="entry name" value="GAIN_B"/>
    <property type="match status" value="1"/>
</dbReference>
<evidence type="ECO:0000256" key="7">
    <source>
        <dbReference type="SAM" id="Phobius"/>
    </source>
</evidence>
<feature type="domain" description="G-protein coupled receptors family 2 profile 2" evidence="10">
    <location>
        <begin position="477"/>
        <end position="724"/>
    </location>
</feature>
<feature type="region of interest" description="Disordered" evidence="6">
    <location>
        <begin position="89"/>
        <end position="218"/>
    </location>
</feature>
<keyword evidence="3 7" id="KW-1133">Transmembrane helix</keyword>
<dbReference type="CDD" id="cd15040">
    <property type="entry name" value="7tmB2_Adhesion"/>
    <property type="match status" value="1"/>
</dbReference>